<dbReference type="STRING" id="1802223.A2358_03520"/>
<keyword evidence="1" id="KW-0472">Membrane</keyword>
<evidence type="ECO:0000313" key="3">
    <source>
        <dbReference type="Proteomes" id="UP000178650"/>
    </source>
</evidence>
<name>A0A1G2IUT2_9BACT</name>
<feature type="transmembrane region" description="Helical" evidence="1">
    <location>
        <begin position="16"/>
        <end position="39"/>
    </location>
</feature>
<comment type="caution">
    <text evidence="2">The sequence shown here is derived from an EMBL/GenBank/DDBJ whole genome shotgun (WGS) entry which is preliminary data.</text>
</comment>
<evidence type="ECO:0000313" key="2">
    <source>
        <dbReference type="EMBL" id="OGZ78545.1"/>
    </source>
</evidence>
<accession>A0A1G2IUT2</accession>
<dbReference type="EMBL" id="MHPJ01000018">
    <property type="protein sequence ID" value="OGZ78545.1"/>
    <property type="molecule type" value="Genomic_DNA"/>
</dbReference>
<reference evidence="2 3" key="1">
    <citation type="journal article" date="2016" name="Nat. Commun.">
        <title>Thousands of microbial genomes shed light on interconnected biogeochemical processes in an aquifer system.</title>
        <authorList>
            <person name="Anantharaman K."/>
            <person name="Brown C.T."/>
            <person name="Hug L.A."/>
            <person name="Sharon I."/>
            <person name="Castelle C.J."/>
            <person name="Probst A.J."/>
            <person name="Thomas B.C."/>
            <person name="Singh A."/>
            <person name="Wilkins M.J."/>
            <person name="Karaoz U."/>
            <person name="Brodie E.L."/>
            <person name="Williams K.H."/>
            <person name="Hubbard S.S."/>
            <person name="Banfield J.F."/>
        </authorList>
    </citation>
    <scope>NUCLEOTIDE SEQUENCE [LARGE SCALE GENOMIC DNA]</scope>
</reference>
<organism evidence="2 3">
    <name type="scientific">Candidatus Staskawiczbacteria bacterium RIFOXYB1_FULL_37_44</name>
    <dbReference type="NCBI Taxonomy" id="1802223"/>
    <lineage>
        <taxon>Bacteria</taxon>
        <taxon>Candidatus Staskawicziibacteriota</taxon>
    </lineage>
</organism>
<dbReference type="AlphaFoldDB" id="A0A1G2IUT2"/>
<evidence type="ECO:0000256" key="1">
    <source>
        <dbReference type="SAM" id="Phobius"/>
    </source>
</evidence>
<proteinExistence type="predicted"/>
<protein>
    <recommendedName>
        <fullName evidence="4">PsbP C-terminal domain-containing protein</fullName>
    </recommendedName>
</protein>
<evidence type="ECO:0008006" key="4">
    <source>
        <dbReference type="Google" id="ProtNLM"/>
    </source>
</evidence>
<keyword evidence="1" id="KW-1133">Transmembrane helix</keyword>
<gene>
    <name evidence="2" type="ORF">A2358_03520</name>
</gene>
<sequence length="225" mass="25620">MESFQTDTDTKTKKRIPIWLGFIIILIVAILLLCGVFVYQYSTKSQSQITDWKTYKNDEYGFELKYPQNAVGLSAFENQVLATEFAGGQKAIIKKPLITIHPGKNVANGDGYVVIYVGTNKENIDNCLKFKFYEPNGNMTDIKDINGTKFYTQSEGNPAMLKPLETQYSIVKDNICYTIDTYVSAVDVKKNLVYNNLFLRIYQPGYIKAQKDFINGVISNFKFTK</sequence>
<keyword evidence="1" id="KW-0812">Transmembrane</keyword>
<dbReference type="Proteomes" id="UP000178650">
    <property type="component" value="Unassembled WGS sequence"/>
</dbReference>